<dbReference type="EMBL" id="JAUDZE010000003">
    <property type="protein sequence ID" value="MDN0014518.1"/>
    <property type="molecule type" value="Genomic_DNA"/>
</dbReference>
<dbReference type="RefSeq" id="WP_267980773.1">
    <property type="nucleotide sequence ID" value="NZ_JAPQKF010000003.1"/>
</dbReference>
<reference evidence="1" key="1">
    <citation type="submission" date="2023-06" db="EMBL/GenBank/DDBJ databases">
        <title>Two novel species of Acinetobacter isolated from motorbike repairing workshop in Vietnam.</title>
        <authorList>
            <person name="Le N.T.T."/>
        </authorList>
    </citation>
    <scope>NUCLEOTIDE SEQUENCE</scope>
    <source>
        <strain evidence="1">VNH17</strain>
    </source>
</reference>
<dbReference type="GO" id="GO:0016757">
    <property type="term" value="F:glycosyltransferase activity"/>
    <property type="evidence" value="ECO:0007669"/>
    <property type="project" value="UniProtKB-KW"/>
</dbReference>
<protein>
    <submittedName>
        <fullName evidence="1">Glycosyltransferase</fullName>
        <ecNumber evidence="1">2.4.-.-</ecNumber>
    </submittedName>
</protein>
<name>A0ABT7WPA8_9GAMM</name>
<dbReference type="EC" id="2.4.-.-" evidence="1"/>
<dbReference type="Proteomes" id="UP001168524">
    <property type="component" value="Unassembled WGS sequence"/>
</dbReference>
<evidence type="ECO:0000313" key="2">
    <source>
        <dbReference type="Proteomes" id="UP001168524"/>
    </source>
</evidence>
<dbReference type="InterPro" id="IPR029044">
    <property type="entry name" value="Nucleotide-diphossugar_trans"/>
</dbReference>
<dbReference type="Gene3D" id="3.90.550.10">
    <property type="entry name" value="Spore Coat Polysaccharide Biosynthesis Protein SpsA, Chain A"/>
    <property type="match status" value="1"/>
</dbReference>
<dbReference type="SUPFAM" id="SSF53448">
    <property type="entry name" value="Nucleotide-diphospho-sugar transferases"/>
    <property type="match status" value="1"/>
</dbReference>
<sequence>MSKLSPIVIFTYNRPWHTRQTVEALQKNELAQQSDLIIYSDAPKDSMVTDEVQQVRDYLKTISGFKSIRIFEKEENWGLAKSIISGVTEIVNIYGKVIVLEDDMITSPYFLNYMNDALNRYESYERVFGITGFAYPVDYHNLPNAYFMKDEGCWGWATWNRAWKFFEKDTNNLINTFTPNMIKEFNFDDTNNFWTQVLLNQQGKINTWAIYWYATVFLNDGLFLHPKETFIKNIGHDGSGVHCDKTNEFDSPFIQKYDIIFPEKLEICNIARNAHKRYFRSQTGFVNRMRKKLSSLVGF</sequence>
<keyword evidence="2" id="KW-1185">Reference proteome</keyword>
<gene>
    <name evidence="1" type="ORF">QTA56_09745</name>
</gene>
<keyword evidence="1" id="KW-0328">Glycosyltransferase</keyword>
<comment type="caution">
    <text evidence="1">The sequence shown here is derived from an EMBL/GenBank/DDBJ whole genome shotgun (WGS) entry which is preliminary data.</text>
</comment>
<organism evidence="1 2">
    <name type="scientific">Acinetobacter thutiue</name>
    <dbReference type="NCBI Taxonomy" id="2998078"/>
    <lineage>
        <taxon>Bacteria</taxon>
        <taxon>Pseudomonadati</taxon>
        <taxon>Pseudomonadota</taxon>
        <taxon>Gammaproteobacteria</taxon>
        <taxon>Moraxellales</taxon>
        <taxon>Moraxellaceae</taxon>
        <taxon>Acinetobacter</taxon>
    </lineage>
</organism>
<accession>A0ABT7WPA8</accession>
<proteinExistence type="predicted"/>
<keyword evidence="1" id="KW-0808">Transferase</keyword>
<evidence type="ECO:0000313" key="1">
    <source>
        <dbReference type="EMBL" id="MDN0014518.1"/>
    </source>
</evidence>